<accession>A0A1G2TZF3</accession>
<dbReference type="SUPFAM" id="SSF143422">
    <property type="entry name" value="Transposase IS200-like"/>
    <property type="match status" value="1"/>
</dbReference>
<protein>
    <recommendedName>
        <fullName evidence="1">Transposase IS200-like domain-containing protein</fullName>
    </recommendedName>
</protein>
<dbReference type="GO" id="GO:0006313">
    <property type="term" value="P:DNA transposition"/>
    <property type="evidence" value="ECO:0007669"/>
    <property type="project" value="InterPro"/>
</dbReference>
<dbReference type="SMART" id="SM01321">
    <property type="entry name" value="Y1_Tnp"/>
    <property type="match status" value="1"/>
</dbReference>
<dbReference type="Gene3D" id="3.30.70.1290">
    <property type="entry name" value="Transposase IS200-like"/>
    <property type="match status" value="1"/>
</dbReference>
<dbReference type="Proteomes" id="UP000177707">
    <property type="component" value="Unassembled WGS sequence"/>
</dbReference>
<gene>
    <name evidence="2" type="ORF">A3A96_02495</name>
</gene>
<name>A0A1G2TZF3_9BACT</name>
<dbReference type="PANTHER" id="PTHR34322">
    <property type="entry name" value="TRANSPOSASE, Y1_TNP DOMAIN-CONTAINING"/>
    <property type="match status" value="1"/>
</dbReference>
<dbReference type="EMBL" id="MHWB01000002">
    <property type="protein sequence ID" value="OHB02696.1"/>
    <property type="molecule type" value="Genomic_DNA"/>
</dbReference>
<reference evidence="2 3" key="1">
    <citation type="journal article" date="2016" name="Nat. Commun.">
        <title>Thousands of microbial genomes shed light on interconnected biogeochemical processes in an aquifer system.</title>
        <authorList>
            <person name="Anantharaman K."/>
            <person name="Brown C.T."/>
            <person name="Hug L.A."/>
            <person name="Sharon I."/>
            <person name="Castelle C.J."/>
            <person name="Probst A.J."/>
            <person name="Thomas B.C."/>
            <person name="Singh A."/>
            <person name="Wilkins M.J."/>
            <person name="Karaoz U."/>
            <person name="Brodie E.L."/>
            <person name="Williams K.H."/>
            <person name="Hubbard S.S."/>
            <person name="Banfield J.F."/>
        </authorList>
    </citation>
    <scope>NUCLEOTIDE SEQUENCE [LARGE SCALE GENOMIC DNA]</scope>
</reference>
<proteinExistence type="predicted"/>
<dbReference type="GO" id="GO:0003677">
    <property type="term" value="F:DNA binding"/>
    <property type="evidence" value="ECO:0007669"/>
    <property type="project" value="InterPro"/>
</dbReference>
<evidence type="ECO:0000313" key="3">
    <source>
        <dbReference type="Proteomes" id="UP000177707"/>
    </source>
</evidence>
<comment type="caution">
    <text evidence="2">The sequence shown here is derived from an EMBL/GenBank/DDBJ whole genome shotgun (WGS) entry which is preliminary data.</text>
</comment>
<sequence length="218" mass="25506">MGNRDYKNFAKGSIYHLYNRGNNKEVIFRDEQDYRAFLFRLGLGLGIEKGDLNECEITKSPKSRIRIGSLEPNSFKLHAFCLMPNHFHLLIEQCGDESVSKLILRVSTSFSKYINLKHKRVGYVFQDRFKSVRIETNPQLMLISSYIHMNPVKDSLVNKPEEYKWSSYNDFIIDKKNPILHKQFLTEIFGGTKNFINENTKLYKRIVSKGAFDIFDFG</sequence>
<dbReference type="AlphaFoldDB" id="A0A1G2TZF3"/>
<dbReference type="PANTHER" id="PTHR34322:SF2">
    <property type="entry name" value="TRANSPOSASE IS200-LIKE DOMAIN-CONTAINING PROTEIN"/>
    <property type="match status" value="1"/>
</dbReference>
<feature type="domain" description="Transposase IS200-like" evidence="1">
    <location>
        <begin position="10"/>
        <end position="150"/>
    </location>
</feature>
<dbReference type="InterPro" id="IPR036515">
    <property type="entry name" value="Transposase_17_sf"/>
</dbReference>
<dbReference type="GO" id="GO:0004803">
    <property type="term" value="F:transposase activity"/>
    <property type="evidence" value="ECO:0007669"/>
    <property type="project" value="InterPro"/>
</dbReference>
<evidence type="ECO:0000313" key="2">
    <source>
        <dbReference type="EMBL" id="OHB02696.1"/>
    </source>
</evidence>
<dbReference type="InterPro" id="IPR002686">
    <property type="entry name" value="Transposase_17"/>
</dbReference>
<dbReference type="Pfam" id="PF01797">
    <property type="entry name" value="Y1_Tnp"/>
    <property type="match status" value="1"/>
</dbReference>
<evidence type="ECO:0000259" key="1">
    <source>
        <dbReference type="SMART" id="SM01321"/>
    </source>
</evidence>
<organism evidence="2 3">
    <name type="scientific">Candidatus Zambryskibacteria bacterium RIFCSPLOWO2_01_FULL_39_39</name>
    <dbReference type="NCBI Taxonomy" id="1802758"/>
    <lineage>
        <taxon>Bacteria</taxon>
        <taxon>Candidatus Zambryskiibacteriota</taxon>
    </lineage>
</organism>